<evidence type="ECO:0000256" key="3">
    <source>
        <dbReference type="ARBA" id="ARBA00023125"/>
    </source>
</evidence>
<keyword evidence="2" id="KW-0226">DNA condensation</keyword>
<dbReference type="CDD" id="cd00591">
    <property type="entry name" value="HU_IHF"/>
    <property type="match status" value="1"/>
</dbReference>
<evidence type="ECO:0000313" key="6">
    <source>
        <dbReference type="Proteomes" id="UP000317214"/>
    </source>
</evidence>
<evidence type="ECO:0000313" key="5">
    <source>
        <dbReference type="EMBL" id="QDH26070.1"/>
    </source>
</evidence>
<dbReference type="GO" id="GO:0003677">
    <property type="term" value="F:DNA binding"/>
    <property type="evidence" value="ECO:0007669"/>
    <property type="project" value="UniProtKB-KW"/>
</dbReference>
<sequence>MKIADLVDHIALTTNTSKAETRAVLDELVKTITAAAQQGDEISLPALGKFKVKETPEREGRKPATGEKITIAASRKLTFTPARALKEALKASV</sequence>
<dbReference type="KEGG" id="ntn:D5366_11695"/>
<keyword evidence="6" id="KW-1185">Reference proteome</keyword>
<dbReference type="SUPFAM" id="SSF47729">
    <property type="entry name" value="IHF-like DNA-binding proteins"/>
    <property type="match status" value="1"/>
</dbReference>
<dbReference type="GO" id="GO:0005829">
    <property type="term" value="C:cytosol"/>
    <property type="evidence" value="ECO:0007669"/>
    <property type="project" value="TreeGrafter"/>
</dbReference>
<dbReference type="Proteomes" id="UP000317214">
    <property type="component" value="Plasmid unnamed1"/>
</dbReference>
<gene>
    <name evidence="5" type="ORF">D5366_11695</name>
</gene>
<name>A0A4Y6VBN2_9PROT</name>
<dbReference type="RefSeq" id="WP_141494010.1">
    <property type="nucleotide sequence ID" value="NZ_CP032486.1"/>
</dbReference>
<accession>A0A4Y6VBN2</accession>
<keyword evidence="5" id="KW-0614">Plasmid</keyword>
<evidence type="ECO:0000256" key="4">
    <source>
        <dbReference type="RuleBase" id="RU003939"/>
    </source>
</evidence>
<keyword evidence="3 5" id="KW-0238">DNA-binding</keyword>
<comment type="similarity">
    <text evidence="1 4">Belongs to the bacterial histone-like protein family.</text>
</comment>
<geneLocation type="plasmid" evidence="5">
    <name>unnamed1</name>
</geneLocation>
<dbReference type="OrthoDB" id="9799835at2"/>
<dbReference type="AlphaFoldDB" id="A0A4Y6VBN2"/>
<dbReference type="InterPro" id="IPR010992">
    <property type="entry name" value="IHF-like_DNA-bd_dom_sf"/>
</dbReference>
<dbReference type="PANTHER" id="PTHR33175:SF3">
    <property type="entry name" value="DNA-BINDING PROTEIN HU-BETA"/>
    <property type="match status" value="1"/>
</dbReference>
<dbReference type="SMART" id="SM00411">
    <property type="entry name" value="BHL"/>
    <property type="match status" value="1"/>
</dbReference>
<dbReference type="PRINTS" id="PR01727">
    <property type="entry name" value="DNABINDINGHU"/>
</dbReference>
<evidence type="ECO:0000256" key="2">
    <source>
        <dbReference type="ARBA" id="ARBA00023067"/>
    </source>
</evidence>
<proteinExistence type="inferred from homology"/>
<dbReference type="GO" id="GO:0030527">
    <property type="term" value="F:structural constituent of chromatin"/>
    <property type="evidence" value="ECO:0007669"/>
    <property type="project" value="InterPro"/>
</dbReference>
<organism evidence="5 6">
    <name type="scientific">Neokomagataea tanensis</name>
    <dbReference type="NCBI Taxonomy" id="661191"/>
    <lineage>
        <taxon>Bacteria</taxon>
        <taxon>Pseudomonadati</taxon>
        <taxon>Pseudomonadota</taxon>
        <taxon>Alphaproteobacteria</taxon>
        <taxon>Acetobacterales</taxon>
        <taxon>Acetobacteraceae</taxon>
        <taxon>Neokomagataea</taxon>
    </lineage>
</organism>
<dbReference type="GO" id="GO:0030261">
    <property type="term" value="P:chromosome condensation"/>
    <property type="evidence" value="ECO:0007669"/>
    <property type="project" value="UniProtKB-KW"/>
</dbReference>
<reference evidence="5 6" key="1">
    <citation type="submission" date="2018-09" db="EMBL/GenBank/DDBJ databases">
        <title>The complete genome sequence of Neokomagataea tanensis NBRC 106556(T).</title>
        <authorList>
            <person name="Chua K.-O."/>
            <person name="See-Too W.-S."/>
            <person name="Hong K.-W."/>
            <person name="Yin W.-F."/>
            <person name="Chan K.-G."/>
        </authorList>
    </citation>
    <scope>NUCLEOTIDE SEQUENCE [LARGE SCALE GENOMIC DNA]</scope>
    <source>
        <strain evidence="6">AH13 \ NBRC 106556</strain>
        <plasmid evidence="5 6">unnamed1</plasmid>
    </source>
</reference>
<dbReference type="Pfam" id="PF00216">
    <property type="entry name" value="Bac_DNA_binding"/>
    <property type="match status" value="1"/>
</dbReference>
<dbReference type="PANTHER" id="PTHR33175">
    <property type="entry name" value="DNA-BINDING PROTEIN HU"/>
    <property type="match status" value="1"/>
</dbReference>
<dbReference type="Gene3D" id="4.10.520.10">
    <property type="entry name" value="IHF-like DNA-binding proteins"/>
    <property type="match status" value="1"/>
</dbReference>
<evidence type="ECO:0000256" key="1">
    <source>
        <dbReference type="ARBA" id="ARBA00010529"/>
    </source>
</evidence>
<dbReference type="InterPro" id="IPR000119">
    <property type="entry name" value="Hist_DNA-bd"/>
</dbReference>
<protein>
    <submittedName>
        <fullName evidence="5">HU family DNA-binding protein</fullName>
    </submittedName>
</protein>
<dbReference type="EMBL" id="CP032486">
    <property type="protein sequence ID" value="QDH26070.1"/>
    <property type="molecule type" value="Genomic_DNA"/>
</dbReference>